<dbReference type="InterPro" id="IPR036113">
    <property type="entry name" value="Asp/Glu-ADT_sf_sub_c"/>
</dbReference>
<comment type="catalytic activity">
    <reaction evidence="1">
        <text>L-aspartyl-tRNA(Asn) + L-glutamine + ATP + H2O = L-asparaginyl-tRNA(Asn) + L-glutamate + ADP + phosphate + 2 H(+)</text>
        <dbReference type="Rhea" id="RHEA:14513"/>
        <dbReference type="Rhea" id="RHEA-COMP:9674"/>
        <dbReference type="Rhea" id="RHEA-COMP:9677"/>
        <dbReference type="ChEBI" id="CHEBI:15377"/>
        <dbReference type="ChEBI" id="CHEBI:15378"/>
        <dbReference type="ChEBI" id="CHEBI:29985"/>
        <dbReference type="ChEBI" id="CHEBI:30616"/>
        <dbReference type="ChEBI" id="CHEBI:43474"/>
        <dbReference type="ChEBI" id="CHEBI:58359"/>
        <dbReference type="ChEBI" id="CHEBI:78515"/>
        <dbReference type="ChEBI" id="CHEBI:78516"/>
        <dbReference type="ChEBI" id="CHEBI:456216"/>
    </reaction>
</comment>
<dbReference type="NCBIfam" id="TIGR00135">
    <property type="entry name" value="gatC"/>
    <property type="match status" value="1"/>
</dbReference>
<keyword evidence="1" id="KW-0547">Nucleotide-binding</keyword>
<evidence type="ECO:0000256" key="2">
    <source>
        <dbReference type="SAM" id="MobiDB-lite"/>
    </source>
</evidence>
<evidence type="ECO:0000313" key="3">
    <source>
        <dbReference type="EMBL" id="MBF4763063.1"/>
    </source>
</evidence>
<dbReference type="PANTHER" id="PTHR15004">
    <property type="entry name" value="GLUTAMYL-TRNA(GLN) AMIDOTRANSFERASE SUBUNIT C, MITOCHONDRIAL"/>
    <property type="match status" value="1"/>
</dbReference>
<dbReference type="InterPro" id="IPR003837">
    <property type="entry name" value="GatC"/>
</dbReference>
<dbReference type="RefSeq" id="WP_194706248.1">
    <property type="nucleotide sequence ID" value="NZ_JADKPN010000003.1"/>
</dbReference>
<protein>
    <recommendedName>
        <fullName evidence="1">Aspartyl/glutamyl-tRNA(Asn/Gln) amidotransferase subunit C</fullName>
        <shortName evidence="1">Asp/Glu-ADT subunit C</shortName>
        <ecNumber evidence="1">6.3.5.-</ecNumber>
    </recommendedName>
</protein>
<dbReference type="PANTHER" id="PTHR15004:SF0">
    <property type="entry name" value="GLUTAMYL-TRNA(GLN) AMIDOTRANSFERASE SUBUNIT C, MITOCHONDRIAL"/>
    <property type="match status" value="1"/>
</dbReference>
<keyword evidence="1" id="KW-0436">Ligase</keyword>
<feature type="region of interest" description="Disordered" evidence="2">
    <location>
        <begin position="81"/>
        <end position="102"/>
    </location>
</feature>
<accession>A0A930YDR7</accession>
<reference evidence="3" key="1">
    <citation type="submission" date="2020-11" db="EMBL/GenBank/DDBJ databases">
        <title>Nocardioides sp. nov., isolated from Soil of Cynanchum wilfordii Hemsley rhizosphere.</title>
        <authorList>
            <person name="Lee J.-S."/>
            <person name="Suh M.K."/>
            <person name="Kim J.-S."/>
        </authorList>
    </citation>
    <scope>NUCLEOTIDE SEQUENCE</scope>
    <source>
        <strain evidence="3">KCTC 19275</strain>
    </source>
</reference>
<dbReference type="GO" id="GO:0006412">
    <property type="term" value="P:translation"/>
    <property type="evidence" value="ECO:0007669"/>
    <property type="project" value="UniProtKB-UniRule"/>
</dbReference>
<dbReference type="EC" id="6.3.5.-" evidence="1"/>
<sequence>MPETPSISREELAHLATLARIDLSDAELDHLAPQLSVILESVASISDVADDDIPPTSHALPLTNVFRADVVVPGLTAEEALSGAPEQEGQRFKVPRILGDEQ</sequence>
<comment type="catalytic activity">
    <reaction evidence="1">
        <text>L-glutamyl-tRNA(Gln) + L-glutamine + ATP + H2O = L-glutaminyl-tRNA(Gln) + L-glutamate + ADP + phosphate + H(+)</text>
        <dbReference type="Rhea" id="RHEA:17521"/>
        <dbReference type="Rhea" id="RHEA-COMP:9681"/>
        <dbReference type="Rhea" id="RHEA-COMP:9684"/>
        <dbReference type="ChEBI" id="CHEBI:15377"/>
        <dbReference type="ChEBI" id="CHEBI:15378"/>
        <dbReference type="ChEBI" id="CHEBI:29985"/>
        <dbReference type="ChEBI" id="CHEBI:30616"/>
        <dbReference type="ChEBI" id="CHEBI:43474"/>
        <dbReference type="ChEBI" id="CHEBI:58359"/>
        <dbReference type="ChEBI" id="CHEBI:78520"/>
        <dbReference type="ChEBI" id="CHEBI:78521"/>
        <dbReference type="ChEBI" id="CHEBI:456216"/>
    </reaction>
</comment>
<evidence type="ECO:0000256" key="1">
    <source>
        <dbReference type="HAMAP-Rule" id="MF_00122"/>
    </source>
</evidence>
<dbReference type="AlphaFoldDB" id="A0A930YDR7"/>
<comment type="caution">
    <text evidence="3">The sequence shown here is derived from an EMBL/GenBank/DDBJ whole genome shotgun (WGS) entry which is preliminary data.</text>
</comment>
<keyword evidence="1" id="KW-0648">Protein biosynthesis</keyword>
<comment type="similarity">
    <text evidence="1">Belongs to the GatC family.</text>
</comment>
<comment type="function">
    <text evidence="1">Allows the formation of correctly charged Asn-tRNA(Asn) or Gln-tRNA(Gln) through the transamidation of misacylated Asp-tRNA(Asn) or Glu-tRNA(Gln) in organisms which lack either or both of asparaginyl-tRNA or glutaminyl-tRNA synthetases. The reaction takes place in the presence of glutamine and ATP through an activated phospho-Asp-tRNA(Asn) or phospho-Glu-tRNA(Gln).</text>
</comment>
<evidence type="ECO:0000313" key="4">
    <source>
        <dbReference type="Proteomes" id="UP000640489"/>
    </source>
</evidence>
<dbReference type="Gene3D" id="1.10.20.60">
    <property type="entry name" value="Glu-tRNAGln amidotransferase C subunit, N-terminal domain"/>
    <property type="match status" value="1"/>
</dbReference>
<proteinExistence type="inferred from homology"/>
<dbReference type="SUPFAM" id="SSF141000">
    <property type="entry name" value="Glu-tRNAGln amidotransferase C subunit"/>
    <property type="match status" value="1"/>
</dbReference>
<dbReference type="GO" id="GO:0005524">
    <property type="term" value="F:ATP binding"/>
    <property type="evidence" value="ECO:0007669"/>
    <property type="project" value="UniProtKB-KW"/>
</dbReference>
<dbReference type="GO" id="GO:0070681">
    <property type="term" value="P:glutaminyl-tRNAGln biosynthesis via transamidation"/>
    <property type="evidence" value="ECO:0007669"/>
    <property type="project" value="TreeGrafter"/>
</dbReference>
<keyword evidence="1" id="KW-0067">ATP-binding</keyword>
<comment type="subunit">
    <text evidence="1">Heterotrimer of A, B and C subunits.</text>
</comment>
<dbReference type="HAMAP" id="MF_00122">
    <property type="entry name" value="GatC"/>
    <property type="match status" value="1"/>
</dbReference>
<dbReference type="GO" id="GO:0006450">
    <property type="term" value="P:regulation of translational fidelity"/>
    <property type="evidence" value="ECO:0007669"/>
    <property type="project" value="InterPro"/>
</dbReference>
<dbReference type="Pfam" id="PF02686">
    <property type="entry name" value="GatC"/>
    <property type="match status" value="1"/>
</dbReference>
<gene>
    <name evidence="1 3" type="primary">gatC</name>
    <name evidence="3" type="ORF">ISU07_07975</name>
</gene>
<keyword evidence="4" id="KW-1185">Reference proteome</keyword>
<dbReference type="EMBL" id="JADKPN010000003">
    <property type="protein sequence ID" value="MBF4763063.1"/>
    <property type="molecule type" value="Genomic_DNA"/>
</dbReference>
<dbReference type="GO" id="GO:0050567">
    <property type="term" value="F:glutaminyl-tRNA synthase (glutamine-hydrolyzing) activity"/>
    <property type="evidence" value="ECO:0007669"/>
    <property type="project" value="UniProtKB-UniRule"/>
</dbReference>
<dbReference type="Proteomes" id="UP000640489">
    <property type="component" value="Unassembled WGS sequence"/>
</dbReference>
<name>A0A930YDR7_9ACTN</name>
<organism evidence="3 4">
    <name type="scientific">Nocardioides islandensis</name>
    <dbReference type="NCBI Taxonomy" id="433663"/>
    <lineage>
        <taxon>Bacteria</taxon>
        <taxon>Bacillati</taxon>
        <taxon>Actinomycetota</taxon>
        <taxon>Actinomycetes</taxon>
        <taxon>Propionibacteriales</taxon>
        <taxon>Nocardioidaceae</taxon>
        <taxon>Nocardioides</taxon>
    </lineage>
</organism>